<dbReference type="Pfam" id="PF00999">
    <property type="entry name" value="Na_H_Exchanger"/>
    <property type="match status" value="1"/>
</dbReference>
<gene>
    <name evidence="14" type="ORF">ETH_00019660</name>
</gene>
<feature type="transmembrane region" description="Helical" evidence="11">
    <location>
        <begin position="439"/>
        <end position="459"/>
    </location>
</feature>
<feature type="transmembrane region" description="Helical" evidence="11">
    <location>
        <begin position="287"/>
        <end position="306"/>
    </location>
</feature>
<dbReference type="PRINTS" id="PR01084">
    <property type="entry name" value="NAHEXCHNGR"/>
</dbReference>
<organism evidence="14 15">
    <name type="scientific">Eimeria tenella</name>
    <name type="common">Coccidian parasite</name>
    <dbReference type="NCBI Taxonomy" id="5802"/>
    <lineage>
        <taxon>Eukaryota</taxon>
        <taxon>Sar</taxon>
        <taxon>Alveolata</taxon>
        <taxon>Apicomplexa</taxon>
        <taxon>Conoidasida</taxon>
        <taxon>Coccidia</taxon>
        <taxon>Eucoccidiorida</taxon>
        <taxon>Eimeriorina</taxon>
        <taxon>Eimeriidae</taxon>
        <taxon>Eimeria</taxon>
    </lineage>
</organism>
<keyword evidence="6" id="KW-0406">Ion transport</keyword>
<feature type="transmembrane region" description="Helical" evidence="11">
    <location>
        <begin position="248"/>
        <end position="267"/>
    </location>
</feature>
<feature type="transmembrane region" description="Helical" evidence="11">
    <location>
        <begin position="346"/>
        <end position="373"/>
    </location>
</feature>
<feature type="region of interest" description="Disordered" evidence="10">
    <location>
        <begin position="710"/>
        <end position="762"/>
    </location>
</feature>
<keyword evidence="8" id="KW-0739">Sodium transport</keyword>
<keyword evidence="5" id="KW-0915">Sodium</keyword>
<keyword evidence="7 11" id="KW-0472">Membrane</keyword>
<feature type="transmembrane region" description="Helical" evidence="11">
    <location>
        <begin position="178"/>
        <end position="198"/>
    </location>
</feature>
<evidence type="ECO:0000256" key="2">
    <source>
        <dbReference type="ARBA" id="ARBA00022448"/>
    </source>
</evidence>
<dbReference type="InterPro" id="IPR004709">
    <property type="entry name" value="NaH_exchanger"/>
</dbReference>
<name>U6KRA9_EIMTE</name>
<dbReference type="VEuPathDB" id="ToxoDB:ETH2_1227700"/>
<keyword evidence="4 11" id="KW-1133">Transmembrane helix</keyword>
<evidence type="ECO:0000256" key="5">
    <source>
        <dbReference type="ARBA" id="ARBA00023053"/>
    </source>
</evidence>
<keyword evidence="2" id="KW-0813">Transport</keyword>
<dbReference type="Proteomes" id="UP000030747">
    <property type="component" value="Unassembled WGS sequence"/>
</dbReference>
<feature type="coiled-coil region" evidence="9">
    <location>
        <begin position="654"/>
        <end position="686"/>
    </location>
</feature>
<feature type="transmembrane region" description="Helical" evidence="11">
    <location>
        <begin position="471"/>
        <end position="500"/>
    </location>
</feature>
<feature type="transmembrane region" description="Helical" evidence="11">
    <location>
        <begin position="218"/>
        <end position="236"/>
    </location>
</feature>
<accession>U6KRA9</accession>
<feature type="chain" id="PRO_5004671785" evidence="12">
    <location>
        <begin position="22"/>
        <end position="762"/>
    </location>
</feature>
<dbReference type="Gene3D" id="6.10.140.1330">
    <property type="match status" value="1"/>
</dbReference>
<evidence type="ECO:0000256" key="3">
    <source>
        <dbReference type="ARBA" id="ARBA00022692"/>
    </source>
</evidence>
<feature type="region of interest" description="Disordered" evidence="10">
    <location>
        <begin position="51"/>
        <end position="137"/>
    </location>
</feature>
<dbReference type="AlphaFoldDB" id="U6KRA9"/>
<evidence type="ECO:0000313" key="15">
    <source>
        <dbReference type="Proteomes" id="UP000030747"/>
    </source>
</evidence>
<dbReference type="EMBL" id="HG675163">
    <property type="protein sequence ID" value="CDJ40496.1"/>
    <property type="molecule type" value="Genomic_DNA"/>
</dbReference>
<dbReference type="InterPro" id="IPR006153">
    <property type="entry name" value="Cation/H_exchanger_TM"/>
</dbReference>
<dbReference type="GO" id="GO:0098719">
    <property type="term" value="P:sodium ion import across plasma membrane"/>
    <property type="evidence" value="ECO:0007669"/>
    <property type="project" value="TreeGrafter"/>
</dbReference>
<keyword evidence="9" id="KW-0175">Coiled coil</keyword>
<protein>
    <submittedName>
        <fullName evidence="14">Sodium/hydrogen exchanger, putative</fullName>
    </submittedName>
</protein>
<evidence type="ECO:0000256" key="1">
    <source>
        <dbReference type="ARBA" id="ARBA00004141"/>
    </source>
</evidence>
<dbReference type="GeneID" id="25253061"/>
<evidence type="ECO:0000256" key="8">
    <source>
        <dbReference type="ARBA" id="ARBA00023201"/>
    </source>
</evidence>
<reference evidence="14" key="1">
    <citation type="submission" date="2013-10" db="EMBL/GenBank/DDBJ databases">
        <title>Genomic analysis of the causative agents of coccidiosis in chickens.</title>
        <authorList>
            <person name="Reid A.J."/>
            <person name="Blake D."/>
            <person name="Billington K."/>
            <person name="Browne H."/>
            <person name="Dunn M."/>
            <person name="Hung S."/>
            <person name="Kawahara F."/>
            <person name="Miranda-Saavedra D."/>
            <person name="Mourier T."/>
            <person name="Nagra H."/>
            <person name="Otto T.D."/>
            <person name="Rawlings N."/>
            <person name="Sanchez A."/>
            <person name="Sanders M."/>
            <person name="Subramaniam C."/>
            <person name="Tay Y."/>
            <person name="Dear P."/>
            <person name="Doerig C."/>
            <person name="Gruber A."/>
            <person name="Parkinson J."/>
            <person name="Shirley M."/>
            <person name="Wan K.L."/>
            <person name="Berriman M."/>
            <person name="Tomley F."/>
            <person name="Pain A."/>
        </authorList>
    </citation>
    <scope>NUCLEOTIDE SEQUENCE [LARGE SCALE GENOMIC DNA]</scope>
    <source>
        <strain evidence="14">Houghton</strain>
    </source>
</reference>
<evidence type="ECO:0000256" key="4">
    <source>
        <dbReference type="ARBA" id="ARBA00022989"/>
    </source>
</evidence>
<dbReference type="OMA" id="NNCCEYL"/>
<proteinExistence type="predicted"/>
<keyword evidence="12" id="KW-0732">Signal</keyword>
<feature type="transmembrane region" description="Helical" evidence="11">
    <location>
        <begin position="408"/>
        <end position="427"/>
    </location>
</feature>
<evidence type="ECO:0000256" key="12">
    <source>
        <dbReference type="SAM" id="SignalP"/>
    </source>
</evidence>
<dbReference type="VEuPathDB" id="ToxoDB:ETH_00019660"/>
<evidence type="ECO:0000313" key="14">
    <source>
        <dbReference type="EMBL" id="CDJ40496.1"/>
    </source>
</evidence>
<comment type="subcellular location">
    <subcellularLocation>
        <location evidence="1">Membrane</location>
        <topology evidence="1">Multi-pass membrane protein</topology>
    </subcellularLocation>
</comment>
<evidence type="ECO:0000256" key="11">
    <source>
        <dbReference type="SAM" id="Phobius"/>
    </source>
</evidence>
<reference evidence="14" key="2">
    <citation type="submission" date="2013-10" db="EMBL/GenBank/DDBJ databases">
        <authorList>
            <person name="Aslett M."/>
        </authorList>
    </citation>
    <scope>NUCLEOTIDE SEQUENCE [LARGE SCALE GENOMIC DNA]</scope>
    <source>
        <strain evidence="14">Houghton</strain>
    </source>
</reference>
<evidence type="ECO:0000256" key="9">
    <source>
        <dbReference type="SAM" id="Coils"/>
    </source>
</evidence>
<dbReference type="GO" id="GO:0005886">
    <property type="term" value="C:plasma membrane"/>
    <property type="evidence" value="ECO:0007669"/>
    <property type="project" value="TreeGrafter"/>
</dbReference>
<keyword evidence="15" id="KW-1185">Reference proteome</keyword>
<dbReference type="PANTHER" id="PTHR10110">
    <property type="entry name" value="SODIUM/HYDROGEN EXCHANGER"/>
    <property type="match status" value="1"/>
</dbReference>
<dbReference type="GO" id="GO:0015386">
    <property type="term" value="F:potassium:proton antiporter activity"/>
    <property type="evidence" value="ECO:0007669"/>
    <property type="project" value="TreeGrafter"/>
</dbReference>
<evidence type="ECO:0000256" key="6">
    <source>
        <dbReference type="ARBA" id="ARBA00023065"/>
    </source>
</evidence>
<evidence type="ECO:0000256" key="7">
    <source>
        <dbReference type="ARBA" id="ARBA00023136"/>
    </source>
</evidence>
<evidence type="ECO:0000256" key="10">
    <source>
        <dbReference type="SAM" id="MobiDB-lite"/>
    </source>
</evidence>
<feature type="domain" description="Cation/H+ exchanger transmembrane" evidence="13">
    <location>
        <begin position="165"/>
        <end position="560"/>
    </location>
</feature>
<sequence>MATKVLLLVLLLLNAPNALLASSGSDTVGPPSAATAATTAAAAAAAQTTARLGLPLPPRRLDYAEEPSNNNNDEASNSSNSSSSSIGGTDGSRSSSSTDNNADTRGSSENDEGSSSSNSNSSSGSSNGSSSSSWEGEAGDILSSSEKEVVMSVGLLLLLLVVAAALFISLAARRMQQLLLQVPLVATLLGVLLGALLQQQQQHSSSSFRSILALKEEVFFVLLLPPIVFQGGLELVQRPFGCVFAENFGGVLWLAVGATVCSTLLIGTHMLGAGLLLPGVSFSPRRAFAVGALISSTDPVAVLSAFRDLRAKMLIHVLVFGESLLNDAVTLVMYRAIADGERETGFAAAAAAFLCTFAASTAIGLLTGAAAALVYKHIDWNREDATLEVALLMLFPWLAFLIADGCGFSGIVSICFCGVSMGKYAFMNLSQRAQVAARSVFGSLALLSECLSFVFLGLAPFSFDLLPLKEAFLFLTGGAAAVVAARALSVYLTCFLMNFFRGRKRLSLKEQHAVALCGLRGTVAFALAERAQHDFGGREGQAILTFTLVVCLSSVLLLTPALLFALRPLGVFADDFEGDGAAATGELPLHSSSSSSSGSAELTNQQQQQQQRSVWCKNNCCEYLRRRLRLLDRNYLTPFFASPLRPRGRPGEAAVELQQLTAEEKQQQQQQQQQQQEQQQQQQQQLLPLQRRRGHEVYLHLPQATEAEGPLAAEDLAIGEPLQQQKSLPPRQQHEKEQQQQQQELEQQRSAPLERLETKQQM</sequence>
<dbReference type="InterPro" id="IPR018422">
    <property type="entry name" value="Cation/H_exchanger_CPA1"/>
</dbReference>
<dbReference type="OrthoDB" id="196264at2759"/>
<feature type="signal peptide" evidence="12">
    <location>
        <begin position="1"/>
        <end position="21"/>
    </location>
</feature>
<dbReference type="GO" id="GO:0015385">
    <property type="term" value="F:sodium:proton antiporter activity"/>
    <property type="evidence" value="ECO:0007669"/>
    <property type="project" value="InterPro"/>
</dbReference>
<feature type="compositionally biased region" description="Low complexity" evidence="10">
    <location>
        <begin position="113"/>
        <end position="136"/>
    </location>
</feature>
<evidence type="ECO:0000259" key="13">
    <source>
        <dbReference type="Pfam" id="PF00999"/>
    </source>
</evidence>
<feature type="compositionally biased region" description="Basic and acidic residues" evidence="10">
    <location>
        <begin position="752"/>
        <end position="762"/>
    </location>
</feature>
<dbReference type="PANTHER" id="PTHR10110:SF187">
    <property type="entry name" value="SODIUM_HYDROGEN EXCHANGER"/>
    <property type="match status" value="1"/>
</dbReference>
<feature type="region of interest" description="Disordered" evidence="10">
    <location>
        <begin position="583"/>
        <end position="604"/>
    </location>
</feature>
<feature type="compositionally biased region" description="Low complexity" evidence="10">
    <location>
        <begin position="66"/>
        <end position="104"/>
    </location>
</feature>
<keyword evidence="3 11" id="KW-0812">Transmembrane</keyword>
<dbReference type="RefSeq" id="XP_013231246.1">
    <property type="nucleotide sequence ID" value="XM_013375792.1"/>
</dbReference>
<feature type="transmembrane region" description="Helical" evidence="11">
    <location>
        <begin position="543"/>
        <end position="566"/>
    </location>
</feature>
<feature type="transmembrane region" description="Helical" evidence="11">
    <location>
        <begin position="149"/>
        <end position="171"/>
    </location>
</feature>
<dbReference type="GO" id="GO:0051453">
    <property type="term" value="P:regulation of intracellular pH"/>
    <property type="evidence" value="ECO:0007669"/>
    <property type="project" value="TreeGrafter"/>
</dbReference>